<evidence type="ECO:0000256" key="4">
    <source>
        <dbReference type="ARBA" id="ARBA00022884"/>
    </source>
</evidence>
<accession>A0A6G8Q8S1</accession>
<dbReference type="GO" id="GO:0000027">
    <property type="term" value="P:ribosomal large subunit assembly"/>
    <property type="evidence" value="ECO:0007669"/>
    <property type="project" value="UniProtKB-UniRule"/>
</dbReference>
<feature type="compositionally biased region" description="Acidic residues" evidence="11">
    <location>
        <begin position="157"/>
        <end position="179"/>
    </location>
</feature>
<evidence type="ECO:0000256" key="5">
    <source>
        <dbReference type="ARBA" id="ARBA00022980"/>
    </source>
</evidence>
<comment type="similarity">
    <text evidence="2 9 10">Belongs to the bacterial ribosomal protein bL20 family.</text>
</comment>
<evidence type="ECO:0000256" key="6">
    <source>
        <dbReference type="ARBA" id="ARBA00023274"/>
    </source>
</evidence>
<dbReference type="Gene3D" id="4.10.320.10">
    <property type="entry name" value="E3-binding domain"/>
    <property type="match status" value="2"/>
</dbReference>
<dbReference type="HAMAP" id="MF_00382">
    <property type="entry name" value="Ribosomal_bL20"/>
    <property type="match status" value="1"/>
</dbReference>
<dbReference type="FunFam" id="1.10.1900.20:FF:000001">
    <property type="entry name" value="50S ribosomal protein L20"/>
    <property type="match status" value="1"/>
</dbReference>
<evidence type="ECO:0000256" key="7">
    <source>
        <dbReference type="ARBA" id="ARBA00024775"/>
    </source>
</evidence>
<dbReference type="GO" id="GO:0016746">
    <property type="term" value="F:acyltransferase activity"/>
    <property type="evidence" value="ECO:0007669"/>
    <property type="project" value="InterPro"/>
</dbReference>
<feature type="domain" description="Peripheral subunit-binding (PSBD)" evidence="12">
    <location>
        <begin position="221"/>
        <end position="258"/>
    </location>
</feature>
<keyword evidence="5 9" id="KW-0689">Ribosomal protein</keyword>
<evidence type="ECO:0000256" key="10">
    <source>
        <dbReference type="RuleBase" id="RU000560"/>
    </source>
</evidence>
<dbReference type="InterPro" id="IPR036625">
    <property type="entry name" value="E3-bd_dom_sf"/>
</dbReference>
<dbReference type="NCBIfam" id="TIGR01032">
    <property type="entry name" value="rplT_bact"/>
    <property type="match status" value="1"/>
</dbReference>
<feature type="compositionally biased region" description="Basic and acidic residues" evidence="11">
    <location>
        <begin position="216"/>
        <end position="232"/>
    </location>
</feature>
<dbReference type="EMBL" id="CP045119">
    <property type="protein sequence ID" value="QIN82870.1"/>
    <property type="molecule type" value="Genomic_DNA"/>
</dbReference>
<dbReference type="GO" id="GO:0006412">
    <property type="term" value="P:translation"/>
    <property type="evidence" value="ECO:0007669"/>
    <property type="project" value="InterPro"/>
</dbReference>
<dbReference type="PANTHER" id="PTHR10986">
    <property type="entry name" value="39S RIBOSOMAL PROTEIN L20"/>
    <property type="match status" value="1"/>
</dbReference>
<dbReference type="Pfam" id="PF02817">
    <property type="entry name" value="E3_binding"/>
    <property type="match status" value="2"/>
</dbReference>
<keyword evidence="4 9" id="KW-0694">RNA-binding</keyword>
<dbReference type="PRINTS" id="PR00062">
    <property type="entry name" value="RIBOSOMALL20"/>
</dbReference>
<dbReference type="InterPro" id="IPR005813">
    <property type="entry name" value="Ribosomal_bL20"/>
</dbReference>
<feature type="compositionally biased region" description="Basic residues" evidence="11">
    <location>
        <begin position="1"/>
        <end position="16"/>
    </location>
</feature>
<dbReference type="CDD" id="cd07026">
    <property type="entry name" value="Ribosomal_L20"/>
    <property type="match status" value="1"/>
</dbReference>
<evidence type="ECO:0000256" key="11">
    <source>
        <dbReference type="SAM" id="MobiDB-lite"/>
    </source>
</evidence>
<dbReference type="InterPro" id="IPR004167">
    <property type="entry name" value="PSBD"/>
</dbReference>
<keyword evidence="3 9" id="KW-0699">rRNA-binding</keyword>
<dbReference type="PROSITE" id="PS00937">
    <property type="entry name" value="RIBOSOMAL_L20"/>
    <property type="match status" value="1"/>
</dbReference>
<dbReference type="PROSITE" id="PS51826">
    <property type="entry name" value="PSBD"/>
    <property type="match status" value="2"/>
</dbReference>
<dbReference type="InterPro" id="IPR035566">
    <property type="entry name" value="Ribosomal_protein_bL20_C"/>
</dbReference>
<dbReference type="Pfam" id="PF00453">
    <property type="entry name" value="Ribosomal_L20"/>
    <property type="match status" value="1"/>
</dbReference>
<dbReference type="RefSeq" id="WP_166175612.1">
    <property type="nucleotide sequence ID" value="NZ_CP045119.1"/>
</dbReference>
<dbReference type="GO" id="GO:1990904">
    <property type="term" value="C:ribonucleoprotein complex"/>
    <property type="evidence" value="ECO:0007669"/>
    <property type="project" value="UniProtKB-KW"/>
</dbReference>
<dbReference type="GO" id="GO:0019843">
    <property type="term" value="F:rRNA binding"/>
    <property type="evidence" value="ECO:0007669"/>
    <property type="project" value="UniProtKB-UniRule"/>
</dbReference>
<dbReference type="Gene3D" id="1.10.1900.20">
    <property type="entry name" value="Ribosomal protein L20"/>
    <property type="match status" value="1"/>
</dbReference>
<dbReference type="InterPro" id="IPR049946">
    <property type="entry name" value="RIBOSOMAL_L20_CS"/>
</dbReference>
<feature type="domain" description="Peripheral subunit-binding (PSBD)" evidence="12">
    <location>
        <begin position="176"/>
        <end position="214"/>
    </location>
</feature>
<dbReference type="SUPFAM" id="SSF74731">
    <property type="entry name" value="Ribosomal protein L20"/>
    <property type="match status" value="1"/>
</dbReference>
<evidence type="ECO:0000256" key="2">
    <source>
        <dbReference type="ARBA" id="ARBA00007698"/>
    </source>
</evidence>
<feature type="compositionally biased region" description="Basic and acidic residues" evidence="11">
    <location>
        <begin position="253"/>
        <end position="264"/>
    </location>
</feature>
<keyword evidence="6 9" id="KW-0687">Ribonucleoprotein</keyword>
<evidence type="ECO:0000256" key="3">
    <source>
        <dbReference type="ARBA" id="ARBA00022730"/>
    </source>
</evidence>
<dbReference type="GO" id="GO:0003735">
    <property type="term" value="F:structural constituent of ribosome"/>
    <property type="evidence" value="ECO:0007669"/>
    <property type="project" value="InterPro"/>
</dbReference>
<comment type="function">
    <text evidence="7 9 10">Binds directly to 23S ribosomal RNA and is necessary for the in vitro assembly process of the 50S ribosomal subunit. It is not involved in the protein synthesizing functions of that subunit.</text>
</comment>
<gene>
    <name evidence="9 13" type="primary">rplT</name>
    <name evidence="13" type="ORF">GBA63_09585</name>
</gene>
<evidence type="ECO:0000259" key="12">
    <source>
        <dbReference type="PROSITE" id="PS51826"/>
    </source>
</evidence>
<organism evidence="13 14">
    <name type="scientific">Rubrobacter tropicus</name>
    <dbReference type="NCBI Taxonomy" id="2653851"/>
    <lineage>
        <taxon>Bacteria</taxon>
        <taxon>Bacillati</taxon>
        <taxon>Actinomycetota</taxon>
        <taxon>Rubrobacteria</taxon>
        <taxon>Rubrobacterales</taxon>
        <taxon>Rubrobacteraceae</taxon>
        <taxon>Rubrobacter</taxon>
    </lineage>
</organism>
<dbReference type="KEGG" id="rub:GBA63_09585"/>
<reference evidence="13 14" key="1">
    <citation type="submission" date="2019-10" db="EMBL/GenBank/DDBJ databases">
        <title>Rubrobacter sp nov SCSIO 52090 isolated from a deep-sea sediment in the South China Sea.</title>
        <authorList>
            <person name="Chen R.W."/>
        </authorList>
    </citation>
    <scope>NUCLEOTIDE SEQUENCE [LARGE SCALE GENOMIC DNA]</scope>
    <source>
        <strain evidence="13 14">SCSIO 52909</strain>
    </source>
</reference>
<proteinExistence type="inferred from homology"/>
<dbReference type="SUPFAM" id="SSF47005">
    <property type="entry name" value="Peripheral subunit-binding domain of 2-oxo acid dehydrogenase complex"/>
    <property type="match status" value="2"/>
</dbReference>
<sequence length="264" mass="28887">MARTARSVHARKKRRKVLEQAKGYRGTKHSSYKRAKEQVWKSGVYAYQGRKQRKRDFRSLWIQRINAGAREHGMSYSQLIHGLRLAEIDLDRKILADLAATEPEIFAGIVAQAKNALSGNPVESRVAVERKPEPRPRPKARRKPAAQAAPAPQPATEEPEAAPETEAAGDEQPDVEATEAAERRAEELDVDLESIDEGSGAEGRVLVEDVEEAAEEEGKVHATDAAERKAEELGVDLADVEGTGQEGRITVGDVEKAAKDGEDG</sequence>
<feature type="region of interest" description="Disordered" evidence="11">
    <location>
        <begin position="1"/>
        <end position="30"/>
    </location>
</feature>
<evidence type="ECO:0000256" key="9">
    <source>
        <dbReference type="HAMAP-Rule" id="MF_00382"/>
    </source>
</evidence>
<evidence type="ECO:0000256" key="1">
    <source>
        <dbReference type="ARBA" id="ARBA00007317"/>
    </source>
</evidence>
<protein>
    <recommendedName>
        <fullName evidence="8 9">Large ribosomal subunit protein bL20</fullName>
    </recommendedName>
</protein>
<feature type="region of interest" description="Disordered" evidence="11">
    <location>
        <begin position="118"/>
        <end position="264"/>
    </location>
</feature>
<comment type="similarity">
    <text evidence="1">Belongs to the 2-oxoacid dehydrogenase family.</text>
</comment>
<evidence type="ECO:0000256" key="8">
    <source>
        <dbReference type="ARBA" id="ARBA00035172"/>
    </source>
</evidence>
<keyword evidence="14" id="KW-1185">Reference proteome</keyword>
<dbReference type="GO" id="GO:0005840">
    <property type="term" value="C:ribosome"/>
    <property type="evidence" value="ECO:0007669"/>
    <property type="project" value="UniProtKB-KW"/>
</dbReference>
<dbReference type="Proteomes" id="UP000501452">
    <property type="component" value="Chromosome"/>
</dbReference>
<dbReference type="AlphaFoldDB" id="A0A6G8Q8S1"/>
<name>A0A6G8Q8S1_9ACTN</name>
<feature type="compositionally biased region" description="Basic and acidic residues" evidence="11">
    <location>
        <begin position="126"/>
        <end position="136"/>
    </location>
</feature>
<evidence type="ECO:0000313" key="14">
    <source>
        <dbReference type="Proteomes" id="UP000501452"/>
    </source>
</evidence>
<dbReference type="Gene3D" id="6.10.160.10">
    <property type="match status" value="1"/>
</dbReference>
<evidence type="ECO:0000313" key="13">
    <source>
        <dbReference type="EMBL" id="QIN82870.1"/>
    </source>
</evidence>
<feature type="compositionally biased region" description="Low complexity" evidence="11">
    <location>
        <begin position="145"/>
        <end position="156"/>
    </location>
</feature>